<comment type="caution">
    <text evidence="1">The sequence shown here is derived from an EMBL/GenBank/DDBJ whole genome shotgun (WGS) entry which is preliminary data.</text>
</comment>
<sequence length="265" mass="29250">EGLSFQHDKVLNSLVDILESLTKVGNVTLIGWQNIYNSDGTLLEIRTIELTLLNENPSKDLLEGTYVDVSEELPVILDLKNDLYLSTGILLSGSVQQFWSSGHLSELMVVNQNQDVFVWDSDIIYGLKNITVTSLQSINSLVKILQSQTNLPVNVLKFNVDGNLEIQNSIIVPQLLGTVLSVENATLAMVDTALLGLSLGELQDSQNIQKFVGQYMQQHIPGYSWLASKSLTGVSKGSDLLVNLKYQNVDIGERPILMTLYGTKL</sequence>
<evidence type="ECO:0000313" key="1">
    <source>
        <dbReference type="EMBL" id="KAJ8956679.1"/>
    </source>
</evidence>
<organism evidence="1 2">
    <name type="scientific">Aromia moschata</name>
    <dbReference type="NCBI Taxonomy" id="1265417"/>
    <lineage>
        <taxon>Eukaryota</taxon>
        <taxon>Metazoa</taxon>
        <taxon>Ecdysozoa</taxon>
        <taxon>Arthropoda</taxon>
        <taxon>Hexapoda</taxon>
        <taxon>Insecta</taxon>
        <taxon>Pterygota</taxon>
        <taxon>Neoptera</taxon>
        <taxon>Endopterygota</taxon>
        <taxon>Coleoptera</taxon>
        <taxon>Polyphaga</taxon>
        <taxon>Cucujiformia</taxon>
        <taxon>Chrysomeloidea</taxon>
        <taxon>Cerambycidae</taxon>
        <taxon>Cerambycinae</taxon>
        <taxon>Callichromatini</taxon>
        <taxon>Aromia</taxon>
    </lineage>
</organism>
<dbReference type="AlphaFoldDB" id="A0AAV8YYG2"/>
<accession>A0AAV8YYG2</accession>
<keyword evidence="2" id="KW-1185">Reference proteome</keyword>
<name>A0AAV8YYG2_9CUCU</name>
<protein>
    <submittedName>
        <fullName evidence="1">Uncharacterized protein</fullName>
    </submittedName>
</protein>
<gene>
    <name evidence="1" type="ORF">NQ318_014034</name>
</gene>
<dbReference type="Proteomes" id="UP001162162">
    <property type="component" value="Unassembled WGS sequence"/>
</dbReference>
<reference evidence="1" key="1">
    <citation type="journal article" date="2023" name="Insect Mol. Biol.">
        <title>Genome sequencing provides insights into the evolution of gene families encoding plant cell wall-degrading enzymes in longhorned beetles.</title>
        <authorList>
            <person name="Shin N.R."/>
            <person name="Okamura Y."/>
            <person name="Kirsch R."/>
            <person name="Pauchet Y."/>
        </authorList>
    </citation>
    <scope>NUCLEOTIDE SEQUENCE</scope>
    <source>
        <strain evidence="1">AMC_N1</strain>
    </source>
</reference>
<feature type="non-terminal residue" evidence="1">
    <location>
        <position position="1"/>
    </location>
</feature>
<evidence type="ECO:0000313" key="2">
    <source>
        <dbReference type="Proteomes" id="UP001162162"/>
    </source>
</evidence>
<dbReference type="EMBL" id="JAPWTK010000028">
    <property type="protein sequence ID" value="KAJ8956679.1"/>
    <property type="molecule type" value="Genomic_DNA"/>
</dbReference>
<proteinExistence type="predicted"/>